<dbReference type="RefSeq" id="WP_305171024.1">
    <property type="nucleotide sequence ID" value="NZ_JAUUUU010000006.1"/>
</dbReference>
<feature type="region of interest" description="Disordered" evidence="1">
    <location>
        <begin position="87"/>
        <end position="139"/>
    </location>
</feature>
<protein>
    <submittedName>
        <fullName evidence="3">DUF4389 domain-containing protein</fullName>
    </submittedName>
</protein>
<reference evidence="3" key="1">
    <citation type="journal article" date="2010" name="Int. J. Syst. Evol. Microbiol.">
        <title>Porticoccus litoralis gen. nov., sp. nov., a gammaproteobacterium isolated from the Yellow Sea.</title>
        <authorList>
            <person name="Oh H.M."/>
            <person name="Kim H."/>
            <person name="Kim K.M."/>
            <person name="Min G.S."/>
            <person name="Cho J.C."/>
        </authorList>
    </citation>
    <scope>NUCLEOTIDE SEQUENCE</scope>
    <source>
        <strain evidence="3">DSM 25064</strain>
    </source>
</reference>
<feature type="compositionally biased region" description="Polar residues" evidence="1">
    <location>
        <begin position="108"/>
        <end position="118"/>
    </location>
</feature>
<evidence type="ECO:0000256" key="2">
    <source>
        <dbReference type="SAM" id="Phobius"/>
    </source>
</evidence>
<feature type="compositionally biased region" description="Basic and acidic residues" evidence="1">
    <location>
        <begin position="127"/>
        <end position="139"/>
    </location>
</feature>
<sequence>MNDETKANLLNPDTWMRLLYMILFALLLVLARLVILAVAVLQFVFVLVTAKPNTSLLELGQGVSKWALQAFLFLTYNSDEKPYPFTDWPETQVIEPQEPGRSREDVKPTTTSVSSSEDVPSFITPSEGEKDNPEDNPKA</sequence>
<keyword evidence="4" id="KW-1185">Reference proteome</keyword>
<keyword evidence="2" id="KW-0812">Transmembrane</keyword>
<dbReference type="InterPro" id="IPR025498">
    <property type="entry name" value="DUF4389"/>
</dbReference>
<comment type="caution">
    <text evidence="3">The sequence shown here is derived from an EMBL/GenBank/DDBJ whole genome shotgun (WGS) entry which is preliminary data.</text>
</comment>
<dbReference type="Proteomes" id="UP001178354">
    <property type="component" value="Unassembled WGS sequence"/>
</dbReference>
<feature type="compositionally biased region" description="Basic and acidic residues" evidence="1">
    <location>
        <begin position="98"/>
        <end position="107"/>
    </location>
</feature>
<gene>
    <name evidence="3" type="ORF">Q8A57_10315</name>
</gene>
<evidence type="ECO:0000313" key="3">
    <source>
        <dbReference type="EMBL" id="MDP1521364.1"/>
    </source>
</evidence>
<dbReference type="Pfam" id="PF14333">
    <property type="entry name" value="DUF4389"/>
    <property type="match status" value="1"/>
</dbReference>
<evidence type="ECO:0000313" key="4">
    <source>
        <dbReference type="Proteomes" id="UP001178354"/>
    </source>
</evidence>
<name>A0AAW8B7M2_9GAMM</name>
<accession>A0AAW8B7M2</accession>
<keyword evidence="2" id="KW-1133">Transmembrane helix</keyword>
<evidence type="ECO:0000256" key="1">
    <source>
        <dbReference type="SAM" id="MobiDB-lite"/>
    </source>
</evidence>
<keyword evidence="2" id="KW-0472">Membrane</keyword>
<proteinExistence type="predicted"/>
<dbReference type="EMBL" id="JAUUUU010000006">
    <property type="protein sequence ID" value="MDP1521364.1"/>
    <property type="molecule type" value="Genomic_DNA"/>
</dbReference>
<dbReference type="AlphaFoldDB" id="A0AAW8B7M2"/>
<reference evidence="3" key="2">
    <citation type="submission" date="2023-08" db="EMBL/GenBank/DDBJ databases">
        <authorList>
            <person name="Luo J."/>
        </authorList>
    </citation>
    <scope>NUCLEOTIDE SEQUENCE</scope>
    <source>
        <strain evidence="3">DSM 25064</strain>
    </source>
</reference>
<organism evidence="3 4">
    <name type="scientific">Porticoccus litoralis</name>
    <dbReference type="NCBI Taxonomy" id="434086"/>
    <lineage>
        <taxon>Bacteria</taxon>
        <taxon>Pseudomonadati</taxon>
        <taxon>Pseudomonadota</taxon>
        <taxon>Gammaproteobacteria</taxon>
        <taxon>Cellvibrionales</taxon>
        <taxon>Porticoccaceae</taxon>
        <taxon>Porticoccus</taxon>
    </lineage>
</organism>
<feature type="transmembrane region" description="Helical" evidence="2">
    <location>
        <begin position="20"/>
        <end position="48"/>
    </location>
</feature>